<evidence type="ECO:0000256" key="1">
    <source>
        <dbReference type="SAM" id="MobiDB-lite"/>
    </source>
</evidence>
<evidence type="ECO:0000313" key="3">
    <source>
        <dbReference type="Proteomes" id="UP001153076"/>
    </source>
</evidence>
<name>A0A9Q1JKY4_9CARY</name>
<reference evidence="2" key="1">
    <citation type="submission" date="2022-04" db="EMBL/GenBank/DDBJ databases">
        <title>Carnegiea gigantea Genome sequencing and assembly v2.</title>
        <authorList>
            <person name="Copetti D."/>
            <person name="Sanderson M.J."/>
            <person name="Burquez A."/>
            <person name="Wojciechowski M.F."/>
        </authorList>
    </citation>
    <scope>NUCLEOTIDE SEQUENCE</scope>
    <source>
        <strain evidence="2">SGP5-SGP5p</strain>
        <tissue evidence="2">Aerial part</tissue>
    </source>
</reference>
<organism evidence="2 3">
    <name type="scientific">Carnegiea gigantea</name>
    <dbReference type="NCBI Taxonomy" id="171969"/>
    <lineage>
        <taxon>Eukaryota</taxon>
        <taxon>Viridiplantae</taxon>
        <taxon>Streptophyta</taxon>
        <taxon>Embryophyta</taxon>
        <taxon>Tracheophyta</taxon>
        <taxon>Spermatophyta</taxon>
        <taxon>Magnoliopsida</taxon>
        <taxon>eudicotyledons</taxon>
        <taxon>Gunneridae</taxon>
        <taxon>Pentapetalae</taxon>
        <taxon>Caryophyllales</taxon>
        <taxon>Cactineae</taxon>
        <taxon>Cactaceae</taxon>
        <taxon>Cactoideae</taxon>
        <taxon>Echinocereeae</taxon>
        <taxon>Carnegiea</taxon>
    </lineage>
</organism>
<sequence>MIRQGPLPPKKDLVFRLQNPSPEELDEWEHSVALFTGGSSCCSEHVLQEPWIYSSLKEGLVFPAFPNTSNYLTSHVDLIEPGSPNNYGSVPVYGYGEGPYDGDSSRGDGGIGPRHHYAHGFPAKSSGGIGPSHPSGAHSSSSSHDGSYTSNQGHRGHSLHEQLTKYHAKGPMSVQSGYFSTYNSYLRNLGLLLSSS</sequence>
<keyword evidence="3" id="KW-1185">Reference proteome</keyword>
<proteinExistence type="predicted"/>
<feature type="region of interest" description="Disordered" evidence="1">
    <location>
        <begin position="98"/>
        <end position="159"/>
    </location>
</feature>
<gene>
    <name evidence="2" type="ORF">Cgig2_003030</name>
</gene>
<feature type="compositionally biased region" description="Low complexity" evidence="1">
    <location>
        <begin position="131"/>
        <end position="147"/>
    </location>
</feature>
<accession>A0A9Q1JKY4</accession>
<protein>
    <submittedName>
        <fullName evidence="2">Uncharacterized protein</fullName>
    </submittedName>
</protein>
<dbReference type="EMBL" id="JAKOGI010001160">
    <property type="protein sequence ID" value="KAJ8427294.1"/>
    <property type="molecule type" value="Genomic_DNA"/>
</dbReference>
<evidence type="ECO:0000313" key="2">
    <source>
        <dbReference type="EMBL" id="KAJ8427294.1"/>
    </source>
</evidence>
<dbReference type="AlphaFoldDB" id="A0A9Q1JKY4"/>
<comment type="caution">
    <text evidence="2">The sequence shown here is derived from an EMBL/GenBank/DDBJ whole genome shotgun (WGS) entry which is preliminary data.</text>
</comment>
<dbReference type="Proteomes" id="UP001153076">
    <property type="component" value="Unassembled WGS sequence"/>
</dbReference>